<evidence type="ECO:0000313" key="1">
    <source>
        <dbReference type="EMBL" id="KIK02920.1"/>
    </source>
</evidence>
<dbReference type="Proteomes" id="UP000054477">
    <property type="component" value="Unassembled WGS sequence"/>
</dbReference>
<dbReference type="AlphaFoldDB" id="A0A0C9WUL4"/>
<reference evidence="2" key="2">
    <citation type="submission" date="2015-01" db="EMBL/GenBank/DDBJ databases">
        <title>Evolutionary Origins and Diversification of the Mycorrhizal Mutualists.</title>
        <authorList>
            <consortium name="DOE Joint Genome Institute"/>
            <consortium name="Mycorrhizal Genomics Consortium"/>
            <person name="Kohler A."/>
            <person name="Kuo A."/>
            <person name="Nagy L.G."/>
            <person name="Floudas D."/>
            <person name="Copeland A."/>
            <person name="Barry K.W."/>
            <person name="Cichocki N."/>
            <person name="Veneault-Fourrey C."/>
            <person name="LaButti K."/>
            <person name="Lindquist E.A."/>
            <person name="Lipzen A."/>
            <person name="Lundell T."/>
            <person name="Morin E."/>
            <person name="Murat C."/>
            <person name="Riley R."/>
            <person name="Ohm R."/>
            <person name="Sun H."/>
            <person name="Tunlid A."/>
            <person name="Henrissat B."/>
            <person name="Grigoriev I.V."/>
            <person name="Hibbett D.S."/>
            <person name="Martin F."/>
        </authorList>
    </citation>
    <scope>NUCLEOTIDE SEQUENCE [LARGE SCALE GENOMIC DNA]</scope>
    <source>
        <strain evidence="2">LaAM-08-1</strain>
    </source>
</reference>
<protein>
    <submittedName>
        <fullName evidence="1">Uncharacterized protein</fullName>
    </submittedName>
</protein>
<organism evidence="1 2">
    <name type="scientific">Laccaria amethystina LaAM-08-1</name>
    <dbReference type="NCBI Taxonomy" id="1095629"/>
    <lineage>
        <taxon>Eukaryota</taxon>
        <taxon>Fungi</taxon>
        <taxon>Dikarya</taxon>
        <taxon>Basidiomycota</taxon>
        <taxon>Agaricomycotina</taxon>
        <taxon>Agaricomycetes</taxon>
        <taxon>Agaricomycetidae</taxon>
        <taxon>Agaricales</taxon>
        <taxon>Agaricineae</taxon>
        <taxon>Hydnangiaceae</taxon>
        <taxon>Laccaria</taxon>
    </lineage>
</organism>
<sequence length="90" mass="10158">MATQKQGKATEKAICEFCGHGFSPYGIGSHKKACQKRWENERVDQQAVEKELRDRKAKEVELLALGQHTLAKAMTTPTHLTMCNLDVSWL</sequence>
<dbReference type="HOGENOM" id="CLU_167004_0_0_1"/>
<name>A0A0C9WUL4_9AGAR</name>
<dbReference type="EMBL" id="KN838586">
    <property type="protein sequence ID" value="KIK02920.1"/>
    <property type="molecule type" value="Genomic_DNA"/>
</dbReference>
<reference evidence="1 2" key="1">
    <citation type="submission" date="2014-04" db="EMBL/GenBank/DDBJ databases">
        <authorList>
            <consortium name="DOE Joint Genome Institute"/>
            <person name="Kuo A."/>
            <person name="Kohler A."/>
            <person name="Nagy L.G."/>
            <person name="Floudas D."/>
            <person name="Copeland A."/>
            <person name="Barry K.W."/>
            <person name="Cichocki N."/>
            <person name="Veneault-Fourrey C."/>
            <person name="LaButti K."/>
            <person name="Lindquist E.A."/>
            <person name="Lipzen A."/>
            <person name="Lundell T."/>
            <person name="Morin E."/>
            <person name="Murat C."/>
            <person name="Sun H."/>
            <person name="Tunlid A."/>
            <person name="Henrissat B."/>
            <person name="Grigoriev I.V."/>
            <person name="Hibbett D.S."/>
            <person name="Martin F."/>
            <person name="Nordberg H.P."/>
            <person name="Cantor M.N."/>
            <person name="Hua S.X."/>
        </authorList>
    </citation>
    <scope>NUCLEOTIDE SEQUENCE [LARGE SCALE GENOMIC DNA]</scope>
    <source>
        <strain evidence="1 2">LaAM-08-1</strain>
    </source>
</reference>
<dbReference type="OrthoDB" id="10376282at2759"/>
<evidence type="ECO:0000313" key="2">
    <source>
        <dbReference type="Proteomes" id="UP000054477"/>
    </source>
</evidence>
<gene>
    <name evidence="1" type="ORF">K443DRAFT_96000</name>
</gene>
<accession>A0A0C9WUL4</accession>
<keyword evidence="2" id="KW-1185">Reference proteome</keyword>
<proteinExistence type="predicted"/>